<evidence type="ECO:0000256" key="1">
    <source>
        <dbReference type="ARBA" id="ARBA00004370"/>
    </source>
</evidence>
<sequence length="219" mass="24759">MSRSALVLGSTGLVGRELLKLLLKEDTYNNVAVLTRREIVTCHPKLTKSVGNLDELERYRDLFKADDIYCCLGTTMKKAKSRENFRRVDYEYPLQAANMACSSGARRFLVISAIGANKSSPFFYNRVKGELESELRSLPFKSLIVIRPSLLLGKREEFRFGEKLGEKITLPLENLFQGPFRKYRPVKASDVALTMVSAALGTDKGFQVYESDEILRSTE</sequence>
<comment type="subcellular location">
    <subcellularLocation>
        <location evidence="1">Membrane</location>
    </subcellularLocation>
</comment>
<accession>A0A4V6NKT5</accession>
<evidence type="ECO:0000256" key="2">
    <source>
        <dbReference type="ARBA" id="ARBA00023136"/>
    </source>
</evidence>
<keyword evidence="2" id="KW-0472">Membrane</keyword>
<dbReference type="Proteomes" id="UP000295689">
    <property type="component" value="Unassembled WGS sequence"/>
</dbReference>
<evidence type="ECO:0000259" key="3">
    <source>
        <dbReference type="Pfam" id="PF01370"/>
    </source>
</evidence>
<dbReference type="PANTHER" id="PTHR14097:SF7">
    <property type="entry name" value="OXIDOREDUCTASE HTATIP2"/>
    <property type="match status" value="1"/>
</dbReference>
<comment type="caution">
    <text evidence="4">The sequence shown here is derived from an EMBL/GenBank/DDBJ whole genome shotgun (WGS) entry which is preliminary data.</text>
</comment>
<organism evidence="4 5">
    <name type="scientific">Mesobacillus foraminis</name>
    <dbReference type="NCBI Taxonomy" id="279826"/>
    <lineage>
        <taxon>Bacteria</taxon>
        <taxon>Bacillati</taxon>
        <taxon>Bacillota</taxon>
        <taxon>Bacilli</taxon>
        <taxon>Bacillales</taxon>
        <taxon>Bacillaceae</taxon>
        <taxon>Mesobacillus</taxon>
    </lineage>
</organism>
<dbReference type="GO" id="GO:0016020">
    <property type="term" value="C:membrane"/>
    <property type="evidence" value="ECO:0007669"/>
    <property type="project" value="UniProtKB-SubCell"/>
</dbReference>
<gene>
    <name evidence="4" type="ORF">EV146_10137</name>
</gene>
<dbReference type="CDD" id="cd05250">
    <property type="entry name" value="CC3_like_SDR_a"/>
    <property type="match status" value="1"/>
</dbReference>
<dbReference type="InterPro" id="IPR001509">
    <property type="entry name" value="Epimerase_deHydtase"/>
</dbReference>
<dbReference type="EMBL" id="SLVV01000001">
    <property type="protein sequence ID" value="TCN27710.1"/>
    <property type="molecule type" value="Genomic_DNA"/>
</dbReference>
<proteinExistence type="predicted"/>
<evidence type="ECO:0000313" key="4">
    <source>
        <dbReference type="EMBL" id="TCN27710.1"/>
    </source>
</evidence>
<dbReference type="SUPFAM" id="SSF51735">
    <property type="entry name" value="NAD(P)-binding Rossmann-fold domains"/>
    <property type="match status" value="1"/>
</dbReference>
<name>A0A4V6NKT5_9BACI</name>
<dbReference type="RefSeq" id="WP_132000625.1">
    <property type="nucleotide sequence ID" value="NZ_JABUHM010000006.1"/>
</dbReference>
<evidence type="ECO:0000313" key="5">
    <source>
        <dbReference type="Proteomes" id="UP000295689"/>
    </source>
</evidence>
<dbReference type="AlphaFoldDB" id="A0A4V6NKT5"/>
<dbReference type="InterPro" id="IPR036291">
    <property type="entry name" value="NAD(P)-bd_dom_sf"/>
</dbReference>
<dbReference type="Gene3D" id="3.40.50.720">
    <property type="entry name" value="NAD(P)-binding Rossmann-like Domain"/>
    <property type="match status" value="1"/>
</dbReference>
<reference evidence="4 5" key="1">
    <citation type="journal article" date="2015" name="Stand. Genomic Sci.">
        <title>Genomic Encyclopedia of Bacterial and Archaeal Type Strains, Phase III: the genomes of soil and plant-associated and newly described type strains.</title>
        <authorList>
            <person name="Whitman W.B."/>
            <person name="Woyke T."/>
            <person name="Klenk H.P."/>
            <person name="Zhou Y."/>
            <person name="Lilburn T.G."/>
            <person name="Beck B.J."/>
            <person name="De Vos P."/>
            <person name="Vandamme P."/>
            <person name="Eisen J.A."/>
            <person name="Garrity G."/>
            <person name="Hugenholtz P."/>
            <person name="Kyrpides N.C."/>
        </authorList>
    </citation>
    <scope>NUCLEOTIDE SEQUENCE [LARGE SCALE GENOMIC DNA]</scope>
    <source>
        <strain evidence="4 5">CV53</strain>
    </source>
</reference>
<feature type="domain" description="NAD-dependent epimerase/dehydratase" evidence="3">
    <location>
        <begin position="5"/>
        <end position="113"/>
    </location>
</feature>
<keyword evidence="5" id="KW-1185">Reference proteome</keyword>
<dbReference type="Pfam" id="PF01370">
    <property type="entry name" value="Epimerase"/>
    <property type="match status" value="1"/>
</dbReference>
<protein>
    <submittedName>
        <fullName evidence="4">Uncharacterized protein YbjT (DUF2867 family)</fullName>
    </submittedName>
</protein>
<dbReference type="PANTHER" id="PTHR14097">
    <property type="entry name" value="OXIDOREDUCTASE HTATIP2"/>
    <property type="match status" value="1"/>
</dbReference>